<evidence type="ECO:0000259" key="6">
    <source>
        <dbReference type="PROSITE" id="PS50893"/>
    </source>
</evidence>
<dbReference type="Pfam" id="PF00005">
    <property type="entry name" value="ABC_tran"/>
    <property type="match status" value="1"/>
</dbReference>
<comment type="similarity">
    <text evidence="1">Belongs to the ABC transporter superfamily.</text>
</comment>
<dbReference type="SMART" id="SM00382">
    <property type="entry name" value="AAA"/>
    <property type="match status" value="1"/>
</dbReference>
<protein>
    <submittedName>
        <fullName evidence="7">ABC transporter</fullName>
    </submittedName>
</protein>
<organism evidence="7 8">
    <name type="scientific">Thermofilum adornatum 1505</name>
    <dbReference type="NCBI Taxonomy" id="697581"/>
    <lineage>
        <taxon>Archaea</taxon>
        <taxon>Thermoproteota</taxon>
        <taxon>Thermoprotei</taxon>
        <taxon>Thermofilales</taxon>
        <taxon>Thermofilaceae</taxon>
        <taxon>Thermofilum</taxon>
    </lineage>
</organism>
<evidence type="ECO:0000313" key="7">
    <source>
        <dbReference type="EMBL" id="AJB42934.1"/>
    </source>
</evidence>
<dbReference type="GO" id="GO:0016887">
    <property type="term" value="F:ATP hydrolysis activity"/>
    <property type="evidence" value="ECO:0007669"/>
    <property type="project" value="InterPro"/>
</dbReference>
<keyword evidence="2" id="KW-0813">Transport</keyword>
<keyword evidence="5" id="KW-0029">Amino-acid transport</keyword>
<dbReference type="CDD" id="cd03224">
    <property type="entry name" value="ABC_TM1139_LivF_branched"/>
    <property type="match status" value="1"/>
</dbReference>
<dbReference type="InterPro" id="IPR003439">
    <property type="entry name" value="ABC_transporter-like_ATP-bd"/>
</dbReference>
<dbReference type="Gene3D" id="3.40.50.300">
    <property type="entry name" value="P-loop containing nucleotide triphosphate hydrolases"/>
    <property type="match status" value="1"/>
</dbReference>
<dbReference type="PROSITE" id="PS50893">
    <property type="entry name" value="ABC_TRANSPORTER_2"/>
    <property type="match status" value="1"/>
</dbReference>
<dbReference type="GO" id="GO:0015807">
    <property type="term" value="P:L-amino acid transport"/>
    <property type="evidence" value="ECO:0007669"/>
    <property type="project" value="TreeGrafter"/>
</dbReference>
<dbReference type="InterPro" id="IPR017871">
    <property type="entry name" value="ABC_transporter-like_CS"/>
</dbReference>
<dbReference type="STRING" id="697581.TCARB_1898"/>
<name>A0A3G1AAB6_9CREN</name>
<dbReference type="PROSITE" id="PS00211">
    <property type="entry name" value="ABC_TRANSPORTER_1"/>
    <property type="match status" value="1"/>
</dbReference>
<dbReference type="InterPro" id="IPR003593">
    <property type="entry name" value="AAA+_ATPase"/>
</dbReference>
<dbReference type="PANTHER" id="PTHR43820:SF7">
    <property type="entry name" value="BRANCHED-CHAIN AMINO ACID TRANSPORT ATP-BINDING PROTEIN LIVF-RELATED"/>
    <property type="match status" value="1"/>
</dbReference>
<dbReference type="EMBL" id="CP007493">
    <property type="protein sequence ID" value="AJB42934.1"/>
    <property type="molecule type" value="Genomic_DNA"/>
</dbReference>
<dbReference type="Proteomes" id="UP000266720">
    <property type="component" value="Chromosome"/>
</dbReference>
<evidence type="ECO:0000256" key="1">
    <source>
        <dbReference type="ARBA" id="ARBA00005417"/>
    </source>
</evidence>
<keyword evidence="4" id="KW-0067">ATP-binding</keyword>
<keyword evidence="3" id="KW-0547">Nucleotide-binding</keyword>
<evidence type="ECO:0000256" key="5">
    <source>
        <dbReference type="ARBA" id="ARBA00022970"/>
    </source>
</evidence>
<evidence type="ECO:0000256" key="2">
    <source>
        <dbReference type="ARBA" id="ARBA00022448"/>
    </source>
</evidence>
<reference evidence="8" key="1">
    <citation type="book" date="2010" name="EXTREMOPHILES" publisher="0:0-0">
        <title>Complete genome sequences of ten hyperthermophilic archaea reveal their metabolic capabilities and possible ecological roles.</title>
        <editorList>
            <person name="?"/>
        </editorList>
        <authorList>
            <person name="Ravin N.V."/>
            <person name="Mardanov A.V."/>
            <person name="Bonch-Osmolovskaya E.A."/>
            <person name="Skryabin K.G."/>
        </authorList>
    </citation>
    <scope>NUCLEOTIDE SEQUENCE [LARGE SCALE GENOMIC DNA]</scope>
    <source>
        <strain evidence="8">1505</strain>
    </source>
</reference>
<proteinExistence type="inferred from homology"/>
<dbReference type="AlphaFoldDB" id="A0A3G1AAB6"/>
<dbReference type="KEGG" id="tcb:TCARB_1898"/>
<gene>
    <name evidence="7" type="ORF">TCARB_1898</name>
</gene>
<sequence length="239" mass="26547">MFIVELLRVESLSAGYGNMTIIHEVSFSVEKGEIFSVIGPNGSGKSTLLKALFGLARTFSGYIFFNGKEITNFPPHERVKNGLGYLPQTGNVFEGLTVRENLLLAGYEYSNGELDERLESVQEFLPDVKRLMDRKALTLSGGERQMVALAMVLLKNPIMLMFDEPTAALAPKIAEEVFGRIVKLNREYGLTVLLVEQNTRRALELAERALLLVSGSVKFFGSADELLNHRDLLSLYLGL</sequence>
<dbReference type="PANTHER" id="PTHR43820">
    <property type="entry name" value="HIGH-AFFINITY BRANCHED-CHAIN AMINO ACID TRANSPORT ATP-BINDING PROTEIN LIVF"/>
    <property type="match status" value="1"/>
</dbReference>
<evidence type="ECO:0000313" key="8">
    <source>
        <dbReference type="Proteomes" id="UP000266720"/>
    </source>
</evidence>
<dbReference type="GO" id="GO:0005524">
    <property type="term" value="F:ATP binding"/>
    <property type="evidence" value="ECO:0007669"/>
    <property type="project" value="UniProtKB-KW"/>
</dbReference>
<dbReference type="SUPFAM" id="SSF52540">
    <property type="entry name" value="P-loop containing nucleoside triphosphate hydrolases"/>
    <property type="match status" value="1"/>
</dbReference>
<dbReference type="InterPro" id="IPR052156">
    <property type="entry name" value="BCAA_Transport_ATP-bd_LivF"/>
</dbReference>
<dbReference type="GO" id="GO:0015658">
    <property type="term" value="F:branched-chain amino acid transmembrane transporter activity"/>
    <property type="evidence" value="ECO:0007669"/>
    <property type="project" value="TreeGrafter"/>
</dbReference>
<feature type="domain" description="ABC transporter" evidence="6">
    <location>
        <begin position="7"/>
        <end position="239"/>
    </location>
</feature>
<evidence type="ECO:0000256" key="3">
    <source>
        <dbReference type="ARBA" id="ARBA00022741"/>
    </source>
</evidence>
<dbReference type="InterPro" id="IPR027417">
    <property type="entry name" value="P-loop_NTPase"/>
</dbReference>
<accession>A0A3G1AAB6</accession>
<evidence type="ECO:0000256" key="4">
    <source>
        <dbReference type="ARBA" id="ARBA00022840"/>
    </source>
</evidence>